<evidence type="ECO:0008006" key="3">
    <source>
        <dbReference type="Google" id="ProtNLM"/>
    </source>
</evidence>
<evidence type="ECO:0000313" key="1">
    <source>
        <dbReference type="EMBL" id="MEV4291854.1"/>
    </source>
</evidence>
<dbReference type="Proteomes" id="UP001552427">
    <property type="component" value="Unassembled WGS sequence"/>
</dbReference>
<gene>
    <name evidence="1" type="ORF">AB0K40_40665</name>
</gene>
<evidence type="ECO:0000313" key="2">
    <source>
        <dbReference type="Proteomes" id="UP001552427"/>
    </source>
</evidence>
<keyword evidence="2" id="KW-1185">Reference proteome</keyword>
<protein>
    <recommendedName>
        <fullName evidence="3">PucR family transcriptional regulator</fullName>
    </recommendedName>
</protein>
<comment type="caution">
    <text evidence="1">The sequence shown here is derived from an EMBL/GenBank/DDBJ whole genome shotgun (WGS) entry which is preliminary data.</text>
</comment>
<accession>A0ABV3HHN8</accession>
<name>A0ABV3HHN8_9ACTN</name>
<dbReference type="RefSeq" id="WP_364461060.1">
    <property type="nucleotide sequence ID" value="NZ_JBFARM010000015.1"/>
</dbReference>
<proteinExistence type="predicted"/>
<sequence>MAKFQGLAEYAAAIAPIIDAAHVNVHATARRAATELAETSGVTPGLLPDLRFVLPLRPLTRAGLAVIHRYHDPAALEDAVSEHLREGTLADGDDGLRLTARGRAYVHGLYEVHAAATARAWPGDLRVLAELAGRVLEHAERVPGGALELVAPPYEPGGASPGVLLFNRLAALRYHRADAHAAAWEAAGLSAAEIVGLRDGPVRAAVEAATNLRAGRPYAALSAAERDALHDGLLTLI</sequence>
<dbReference type="EMBL" id="JBFARM010000015">
    <property type="protein sequence ID" value="MEV4291854.1"/>
    <property type="molecule type" value="Genomic_DNA"/>
</dbReference>
<organism evidence="1 2">
    <name type="scientific">Nonomuraea bangladeshensis</name>
    <dbReference type="NCBI Taxonomy" id="404385"/>
    <lineage>
        <taxon>Bacteria</taxon>
        <taxon>Bacillati</taxon>
        <taxon>Actinomycetota</taxon>
        <taxon>Actinomycetes</taxon>
        <taxon>Streptosporangiales</taxon>
        <taxon>Streptosporangiaceae</taxon>
        <taxon>Nonomuraea</taxon>
    </lineage>
</organism>
<reference evidence="1 2" key="1">
    <citation type="submission" date="2024-06" db="EMBL/GenBank/DDBJ databases">
        <title>The Natural Products Discovery Center: Release of the First 8490 Sequenced Strains for Exploring Actinobacteria Biosynthetic Diversity.</title>
        <authorList>
            <person name="Kalkreuter E."/>
            <person name="Kautsar S.A."/>
            <person name="Yang D."/>
            <person name="Bader C.D."/>
            <person name="Teijaro C.N."/>
            <person name="Fluegel L."/>
            <person name="Davis C.M."/>
            <person name="Simpson J.R."/>
            <person name="Lauterbach L."/>
            <person name="Steele A.D."/>
            <person name="Gui C."/>
            <person name="Meng S."/>
            <person name="Li G."/>
            <person name="Viehrig K."/>
            <person name="Ye F."/>
            <person name="Su P."/>
            <person name="Kiefer A.F."/>
            <person name="Nichols A."/>
            <person name="Cepeda A.J."/>
            <person name="Yan W."/>
            <person name="Fan B."/>
            <person name="Jiang Y."/>
            <person name="Adhikari A."/>
            <person name="Zheng C.-J."/>
            <person name="Schuster L."/>
            <person name="Cowan T.M."/>
            <person name="Smanski M.J."/>
            <person name="Chevrette M.G."/>
            <person name="De Carvalho L.P.S."/>
            <person name="Shen B."/>
        </authorList>
    </citation>
    <scope>NUCLEOTIDE SEQUENCE [LARGE SCALE GENOMIC DNA]</scope>
    <source>
        <strain evidence="1 2">NPDC049574</strain>
    </source>
</reference>